<gene>
    <name evidence="8" type="ORF">GCM10022256_16320</name>
</gene>
<evidence type="ECO:0000256" key="2">
    <source>
        <dbReference type="ARBA" id="ARBA00022475"/>
    </source>
</evidence>
<evidence type="ECO:0000256" key="1">
    <source>
        <dbReference type="ARBA" id="ARBA00004651"/>
    </source>
</evidence>
<feature type="transmembrane region" description="Helical" evidence="6">
    <location>
        <begin position="258"/>
        <end position="279"/>
    </location>
</feature>
<feature type="transmembrane region" description="Helical" evidence="6">
    <location>
        <begin position="21"/>
        <end position="40"/>
    </location>
</feature>
<dbReference type="PROSITE" id="PS50850">
    <property type="entry name" value="MFS"/>
    <property type="match status" value="1"/>
</dbReference>
<evidence type="ECO:0000256" key="5">
    <source>
        <dbReference type="ARBA" id="ARBA00023136"/>
    </source>
</evidence>
<evidence type="ECO:0000259" key="7">
    <source>
        <dbReference type="PROSITE" id="PS50850"/>
    </source>
</evidence>
<dbReference type="CDD" id="cd17324">
    <property type="entry name" value="MFS_NepI_like"/>
    <property type="match status" value="1"/>
</dbReference>
<dbReference type="RefSeq" id="WP_344794877.1">
    <property type="nucleotide sequence ID" value="NZ_BAABAU010000001.1"/>
</dbReference>
<sequence>MTNQEIFPETAGRPFSLKRGWAGVIAVGIGSFALSVTELLPVGLLTPISKELGVTEGTAGLMVGVPAIVAAISALAFVVLAGKTDRRKLLIAGSILLLLSDVVSLTAPNFLVMIIARALLGLSLGSFWAIAGSLGARLVHEKYIGAATSVIFAGLSIAAVIAVPMGSFIATIAGWREAFLVASIMGAVVVALQLIAVPKLVVDQAPTLSALPVLIRRKSILVLLLTVALVFVGQYVSYTYITPYLNSNLGITGGTASALLLAFGIGGIIGNFGGGALAVKHLKPMLLLFLVLMAGAMIASQFLTGSLAAPVIVLVAWGLGFGAAPASLQVWIFKIAHDHPEAGTALLISVLNIAIATGTSVGGVIVDSAGIRASFWVGAALLVIAVLNVAFLALRKQKRSRVDDATRPTPVLEDVLSR</sequence>
<dbReference type="InterPro" id="IPR020846">
    <property type="entry name" value="MFS_dom"/>
</dbReference>
<dbReference type="Gene3D" id="1.20.1250.20">
    <property type="entry name" value="MFS general substrate transporter like domains"/>
    <property type="match status" value="2"/>
</dbReference>
<evidence type="ECO:0000256" key="6">
    <source>
        <dbReference type="SAM" id="Phobius"/>
    </source>
</evidence>
<dbReference type="PANTHER" id="PTHR43124:SF3">
    <property type="entry name" value="CHLORAMPHENICOL EFFLUX PUMP RV0191"/>
    <property type="match status" value="1"/>
</dbReference>
<comment type="subcellular location">
    <subcellularLocation>
        <location evidence="1">Cell membrane</location>
        <topology evidence="1">Multi-pass membrane protein</topology>
    </subcellularLocation>
</comment>
<dbReference type="Pfam" id="PF07690">
    <property type="entry name" value="MFS_1"/>
    <property type="match status" value="1"/>
</dbReference>
<feature type="transmembrane region" description="Helical" evidence="6">
    <location>
        <begin position="309"/>
        <end position="333"/>
    </location>
</feature>
<feature type="domain" description="Major facilitator superfamily (MFS) profile" evidence="7">
    <location>
        <begin position="23"/>
        <end position="397"/>
    </location>
</feature>
<feature type="transmembrane region" description="Helical" evidence="6">
    <location>
        <begin position="60"/>
        <end position="82"/>
    </location>
</feature>
<evidence type="ECO:0000256" key="4">
    <source>
        <dbReference type="ARBA" id="ARBA00022989"/>
    </source>
</evidence>
<dbReference type="InterPro" id="IPR036259">
    <property type="entry name" value="MFS_trans_sf"/>
</dbReference>
<dbReference type="InterPro" id="IPR050189">
    <property type="entry name" value="MFS_Efflux_Transporters"/>
</dbReference>
<feature type="transmembrane region" description="Helical" evidence="6">
    <location>
        <begin position="89"/>
        <end position="107"/>
    </location>
</feature>
<accession>A0ABP8E1Y3</accession>
<organism evidence="8 9">
    <name type="scientific">Frondihabitans peucedani</name>
    <dbReference type="NCBI Taxonomy" id="598626"/>
    <lineage>
        <taxon>Bacteria</taxon>
        <taxon>Bacillati</taxon>
        <taxon>Actinomycetota</taxon>
        <taxon>Actinomycetes</taxon>
        <taxon>Micrococcales</taxon>
        <taxon>Microbacteriaceae</taxon>
        <taxon>Frondihabitans</taxon>
    </lineage>
</organism>
<comment type="caution">
    <text evidence="8">The sequence shown here is derived from an EMBL/GenBank/DDBJ whole genome shotgun (WGS) entry which is preliminary data.</text>
</comment>
<keyword evidence="9" id="KW-1185">Reference proteome</keyword>
<feature type="transmembrane region" description="Helical" evidence="6">
    <location>
        <begin position="345"/>
        <end position="365"/>
    </location>
</feature>
<dbReference type="InterPro" id="IPR011701">
    <property type="entry name" value="MFS"/>
</dbReference>
<dbReference type="PANTHER" id="PTHR43124">
    <property type="entry name" value="PURINE EFFLUX PUMP PBUE"/>
    <property type="match status" value="1"/>
</dbReference>
<keyword evidence="2" id="KW-1003">Cell membrane</keyword>
<feature type="transmembrane region" description="Helical" evidence="6">
    <location>
        <begin position="371"/>
        <end position="394"/>
    </location>
</feature>
<feature type="transmembrane region" description="Helical" evidence="6">
    <location>
        <begin position="143"/>
        <end position="172"/>
    </location>
</feature>
<proteinExistence type="predicted"/>
<protein>
    <submittedName>
        <fullName evidence="8">MFS transporter</fullName>
    </submittedName>
</protein>
<dbReference type="SUPFAM" id="SSF103473">
    <property type="entry name" value="MFS general substrate transporter"/>
    <property type="match status" value="1"/>
</dbReference>
<evidence type="ECO:0000313" key="9">
    <source>
        <dbReference type="Proteomes" id="UP001501594"/>
    </source>
</evidence>
<keyword evidence="5 6" id="KW-0472">Membrane</keyword>
<dbReference type="Proteomes" id="UP001501594">
    <property type="component" value="Unassembled WGS sequence"/>
</dbReference>
<keyword evidence="4 6" id="KW-1133">Transmembrane helix</keyword>
<evidence type="ECO:0000256" key="3">
    <source>
        <dbReference type="ARBA" id="ARBA00022692"/>
    </source>
</evidence>
<evidence type="ECO:0000313" key="8">
    <source>
        <dbReference type="EMBL" id="GAA4266020.1"/>
    </source>
</evidence>
<feature type="transmembrane region" description="Helical" evidence="6">
    <location>
        <begin position="219"/>
        <end position="238"/>
    </location>
</feature>
<feature type="transmembrane region" description="Helical" evidence="6">
    <location>
        <begin position="113"/>
        <end position="131"/>
    </location>
</feature>
<reference evidence="9" key="1">
    <citation type="journal article" date="2019" name="Int. J. Syst. Evol. Microbiol.">
        <title>The Global Catalogue of Microorganisms (GCM) 10K type strain sequencing project: providing services to taxonomists for standard genome sequencing and annotation.</title>
        <authorList>
            <consortium name="The Broad Institute Genomics Platform"/>
            <consortium name="The Broad Institute Genome Sequencing Center for Infectious Disease"/>
            <person name="Wu L."/>
            <person name="Ma J."/>
        </authorList>
    </citation>
    <scope>NUCLEOTIDE SEQUENCE [LARGE SCALE GENOMIC DNA]</scope>
    <source>
        <strain evidence="9">JCM 17442</strain>
    </source>
</reference>
<feature type="transmembrane region" description="Helical" evidence="6">
    <location>
        <begin position="286"/>
        <end position="303"/>
    </location>
</feature>
<keyword evidence="3 6" id="KW-0812">Transmembrane</keyword>
<name>A0ABP8E1Y3_9MICO</name>
<feature type="transmembrane region" description="Helical" evidence="6">
    <location>
        <begin position="178"/>
        <end position="198"/>
    </location>
</feature>
<dbReference type="EMBL" id="BAABAU010000001">
    <property type="protein sequence ID" value="GAA4266020.1"/>
    <property type="molecule type" value="Genomic_DNA"/>
</dbReference>